<dbReference type="RefSeq" id="WP_136007063.1">
    <property type="nucleotide sequence ID" value="NZ_SRYR01000004.1"/>
</dbReference>
<comment type="caution">
    <text evidence="4">The sequence shown here is derived from an EMBL/GenBank/DDBJ whole genome shotgun (WGS) entry which is preliminary data.</text>
</comment>
<dbReference type="OrthoDB" id="9804734at2"/>
<name>A0A4S2DIX1_9CLOT</name>
<organism evidence="4 5">
    <name type="scientific">Clostridium sartagoforme</name>
    <dbReference type="NCBI Taxonomy" id="84031"/>
    <lineage>
        <taxon>Bacteria</taxon>
        <taxon>Bacillati</taxon>
        <taxon>Bacillota</taxon>
        <taxon>Clostridia</taxon>
        <taxon>Eubacteriales</taxon>
        <taxon>Clostridiaceae</taxon>
        <taxon>Clostridium</taxon>
    </lineage>
</organism>
<evidence type="ECO:0000256" key="1">
    <source>
        <dbReference type="ARBA" id="ARBA00023002"/>
    </source>
</evidence>
<reference evidence="4 5" key="1">
    <citation type="submission" date="2019-04" db="EMBL/GenBank/DDBJ databases">
        <title>Microbes associate with the intestines of laboratory mice.</title>
        <authorList>
            <person name="Navarre W."/>
            <person name="Wong E."/>
            <person name="Huang K."/>
            <person name="Tropini C."/>
            <person name="Ng K."/>
            <person name="Yu B."/>
        </authorList>
    </citation>
    <scope>NUCLEOTIDE SEQUENCE [LARGE SCALE GENOMIC DNA]</scope>
    <source>
        <strain evidence="4 5">NM50_B9-20</strain>
    </source>
</reference>
<dbReference type="GO" id="GO:0046872">
    <property type="term" value="F:metal ion binding"/>
    <property type="evidence" value="ECO:0007669"/>
    <property type="project" value="InterPro"/>
</dbReference>
<evidence type="ECO:0000313" key="5">
    <source>
        <dbReference type="Proteomes" id="UP000306888"/>
    </source>
</evidence>
<evidence type="ECO:0000259" key="2">
    <source>
        <dbReference type="Pfam" id="PF00465"/>
    </source>
</evidence>
<dbReference type="Gene3D" id="1.20.1090.10">
    <property type="entry name" value="Dehydroquinate synthase-like - alpha domain"/>
    <property type="match status" value="1"/>
</dbReference>
<dbReference type="PANTHER" id="PTHR11496:SF104">
    <property type="entry name" value="3-DEOXY-ALPHA-D-MANNO-OCTULOSONATE 8-OXIDASE"/>
    <property type="match status" value="1"/>
</dbReference>
<dbReference type="InterPro" id="IPR039697">
    <property type="entry name" value="Alcohol_dehydrogenase_Fe"/>
</dbReference>
<dbReference type="PANTHER" id="PTHR11496">
    <property type="entry name" value="ALCOHOL DEHYDROGENASE"/>
    <property type="match status" value="1"/>
</dbReference>
<sequence>MSFQMYVPTRTLFGVGELNNLHSQKMPGKKAMIVISNGKSTRSNYYLDRTEEQLNMAGVETVLFDKVEANPLKSTVMDGSLFARENNCDFIVALGGGSVMDASKAMAIMSTNDGDLWDYVSSGTGKGKAIANTPLPIVAITTTAGTGSETDYGAVITNAETKEKTGIVHESLFPYLAIVDPELMTTVPPKFTAYQGFDALFHSVEGYISNKANVMSDMVGITAIENVSRNLERAVKDGNDLEAREKIAFGNYLSGIEMCVGSTSSQHSLEHAMSAYHQDLPHGAGLIILSKAYFTFFIERNVCHEKFIKMAKAMGMEDAKEPMDFINALTKLQEACGVSDLKMSDYGIKPEEFKMMAENAMSTMGFLFTCDRISLTIEDCISIYEKSYK</sequence>
<keyword evidence="5" id="KW-1185">Reference proteome</keyword>
<dbReference type="SUPFAM" id="SSF56796">
    <property type="entry name" value="Dehydroquinate synthase-like"/>
    <property type="match status" value="1"/>
</dbReference>
<dbReference type="FunFam" id="3.40.50.1970:FF:000003">
    <property type="entry name" value="Alcohol dehydrogenase, iron-containing"/>
    <property type="match status" value="1"/>
</dbReference>
<gene>
    <name evidence="4" type="ORF">E5347_10290</name>
</gene>
<accession>A0A4S2DIX1</accession>
<protein>
    <submittedName>
        <fullName evidence="4">Iron-containing alcohol dehydrogenase</fullName>
    </submittedName>
</protein>
<feature type="domain" description="Alcohol dehydrogenase iron-type/glycerol dehydrogenase GldA" evidence="2">
    <location>
        <begin position="8"/>
        <end position="181"/>
    </location>
</feature>
<dbReference type="InterPro" id="IPR056798">
    <property type="entry name" value="ADH_Fe_C"/>
</dbReference>
<dbReference type="InterPro" id="IPR001670">
    <property type="entry name" value="ADH_Fe/GldA"/>
</dbReference>
<dbReference type="CDD" id="cd08185">
    <property type="entry name" value="Fe-ADH-like"/>
    <property type="match status" value="1"/>
</dbReference>
<feature type="domain" description="Fe-containing alcohol dehydrogenase-like C-terminal" evidence="3">
    <location>
        <begin position="192"/>
        <end position="387"/>
    </location>
</feature>
<dbReference type="EMBL" id="SRYR01000004">
    <property type="protein sequence ID" value="TGY42117.1"/>
    <property type="molecule type" value="Genomic_DNA"/>
</dbReference>
<dbReference type="GO" id="GO:0004022">
    <property type="term" value="F:alcohol dehydrogenase (NAD+) activity"/>
    <property type="evidence" value="ECO:0007669"/>
    <property type="project" value="UniProtKB-ARBA"/>
</dbReference>
<evidence type="ECO:0000313" key="4">
    <source>
        <dbReference type="EMBL" id="TGY42117.1"/>
    </source>
</evidence>
<proteinExistence type="predicted"/>
<dbReference type="AlphaFoldDB" id="A0A4S2DIX1"/>
<evidence type="ECO:0000259" key="3">
    <source>
        <dbReference type="Pfam" id="PF25137"/>
    </source>
</evidence>
<keyword evidence="1" id="KW-0560">Oxidoreductase</keyword>
<dbReference type="Gene3D" id="3.40.50.1970">
    <property type="match status" value="1"/>
</dbReference>
<dbReference type="Pfam" id="PF00465">
    <property type="entry name" value="Fe-ADH"/>
    <property type="match status" value="1"/>
</dbReference>
<dbReference type="Proteomes" id="UP000306888">
    <property type="component" value="Unassembled WGS sequence"/>
</dbReference>
<dbReference type="Pfam" id="PF25137">
    <property type="entry name" value="ADH_Fe_C"/>
    <property type="match status" value="1"/>
</dbReference>